<evidence type="ECO:0000313" key="8">
    <source>
        <dbReference type="Proteomes" id="UP000192247"/>
    </source>
</evidence>
<evidence type="ECO:0000256" key="1">
    <source>
        <dbReference type="ARBA" id="ARBA00004613"/>
    </source>
</evidence>
<organism evidence="7 8">
    <name type="scientific">Tropilaelaps mercedesae</name>
    <dbReference type="NCBI Taxonomy" id="418985"/>
    <lineage>
        <taxon>Eukaryota</taxon>
        <taxon>Metazoa</taxon>
        <taxon>Ecdysozoa</taxon>
        <taxon>Arthropoda</taxon>
        <taxon>Chelicerata</taxon>
        <taxon>Arachnida</taxon>
        <taxon>Acari</taxon>
        <taxon>Parasitiformes</taxon>
        <taxon>Mesostigmata</taxon>
        <taxon>Gamasina</taxon>
        <taxon>Dermanyssoidea</taxon>
        <taxon>Laelapidae</taxon>
        <taxon>Tropilaelaps</taxon>
    </lineage>
</organism>
<evidence type="ECO:0000256" key="2">
    <source>
        <dbReference type="ARBA" id="ARBA00010701"/>
    </source>
</evidence>
<dbReference type="Pfam" id="PF00151">
    <property type="entry name" value="Lipase"/>
    <property type="match status" value="1"/>
</dbReference>
<evidence type="ECO:0000256" key="5">
    <source>
        <dbReference type="SAM" id="SignalP"/>
    </source>
</evidence>
<feature type="chain" id="PRO_5012980794" evidence="5">
    <location>
        <begin position="21"/>
        <end position="221"/>
    </location>
</feature>
<dbReference type="EMBL" id="MNPL01010743">
    <property type="protein sequence ID" value="OQR72959.1"/>
    <property type="molecule type" value="Genomic_DNA"/>
</dbReference>
<protein>
    <submittedName>
        <fullName evidence="7">Pancreatic triacylglycerol lipase-like</fullName>
    </submittedName>
</protein>
<dbReference type="Proteomes" id="UP000192247">
    <property type="component" value="Unassembled WGS sequence"/>
</dbReference>
<sequence>MKLFVRAMAAVAAITQGVVSYNGTYGSKSPISSLYDYESASFEVEDRLIEERNVRGLLSSETVTNQLYLRRCIKKAMPVAEDRCMEELGCFLITTDFYHPLWRVLNAQVDPREKIHTTFLFYTRENKDMPDYLIGYKIRGDALETVHFNAELPTKVIIHGFLDTQFFGAWMSELKDKLLTLGNFNVIIVDWSGGNSLPYTQATANTRVVGAEVAVLIQKLM</sequence>
<dbReference type="PRINTS" id="PR00821">
    <property type="entry name" value="TAGLIPASE"/>
</dbReference>
<accession>A0A1V9XHH8</accession>
<evidence type="ECO:0000313" key="7">
    <source>
        <dbReference type="EMBL" id="OQR72959.1"/>
    </source>
</evidence>
<dbReference type="InParanoid" id="A0A1V9XHH8"/>
<evidence type="ECO:0000256" key="4">
    <source>
        <dbReference type="RuleBase" id="RU004262"/>
    </source>
</evidence>
<dbReference type="InterPro" id="IPR029058">
    <property type="entry name" value="AB_hydrolase_fold"/>
</dbReference>
<dbReference type="PANTHER" id="PTHR11610">
    <property type="entry name" value="LIPASE"/>
    <property type="match status" value="1"/>
</dbReference>
<dbReference type="InterPro" id="IPR013818">
    <property type="entry name" value="Lipase"/>
</dbReference>
<gene>
    <name evidence="7" type="ORF">BIW11_01212</name>
</gene>
<dbReference type="InterPro" id="IPR000734">
    <property type="entry name" value="TAG_lipase"/>
</dbReference>
<dbReference type="GO" id="GO:0005615">
    <property type="term" value="C:extracellular space"/>
    <property type="evidence" value="ECO:0007669"/>
    <property type="project" value="TreeGrafter"/>
</dbReference>
<keyword evidence="8" id="KW-1185">Reference proteome</keyword>
<proteinExistence type="inferred from homology"/>
<dbReference type="GO" id="GO:0016298">
    <property type="term" value="F:lipase activity"/>
    <property type="evidence" value="ECO:0007669"/>
    <property type="project" value="InterPro"/>
</dbReference>
<comment type="subcellular location">
    <subcellularLocation>
        <location evidence="1">Secreted</location>
    </subcellularLocation>
</comment>
<dbReference type="Gene3D" id="3.40.50.1820">
    <property type="entry name" value="alpha/beta hydrolase"/>
    <property type="match status" value="1"/>
</dbReference>
<dbReference type="AlphaFoldDB" id="A0A1V9XHH8"/>
<comment type="similarity">
    <text evidence="2 4">Belongs to the AB hydrolase superfamily. Lipase family.</text>
</comment>
<feature type="non-terminal residue" evidence="7">
    <location>
        <position position="221"/>
    </location>
</feature>
<name>A0A1V9XHH8_9ACAR</name>
<evidence type="ECO:0000259" key="6">
    <source>
        <dbReference type="Pfam" id="PF00151"/>
    </source>
</evidence>
<keyword evidence="5" id="KW-0732">Signal</keyword>
<dbReference type="FunFam" id="3.40.50.1820:FF:000714">
    <property type="entry name" value="Triacylglycerol lipase, putative"/>
    <property type="match status" value="1"/>
</dbReference>
<feature type="domain" description="Lipase" evidence="6">
    <location>
        <begin position="84"/>
        <end position="220"/>
    </location>
</feature>
<keyword evidence="3" id="KW-0964">Secreted</keyword>
<dbReference type="GO" id="GO:0016042">
    <property type="term" value="P:lipid catabolic process"/>
    <property type="evidence" value="ECO:0007669"/>
    <property type="project" value="TreeGrafter"/>
</dbReference>
<evidence type="ECO:0000256" key="3">
    <source>
        <dbReference type="ARBA" id="ARBA00022525"/>
    </source>
</evidence>
<reference evidence="7 8" key="1">
    <citation type="journal article" date="2017" name="Gigascience">
        <title>Draft genome of the honey bee ectoparasitic mite, Tropilaelaps mercedesae, is shaped by the parasitic life history.</title>
        <authorList>
            <person name="Dong X."/>
            <person name="Armstrong S.D."/>
            <person name="Xia D."/>
            <person name="Makepeace B.L."/>
            <person name="Darby A.C."/>
            <person name="Kadowaki T."/>
        </authorList>
    </citation>
    <scope>NUCLEOTIDE SEQUENCE [LARGE SCALE GENOMIC DNA]</scope>
    <source>
        <strain evidence="7">Wuxi-XJTLU</strain>
    </source>
</reference>
<dbReference type="STRING" id="418985.A0A1V9XHH8"/>
<feature type="signal peptide" evidence="5">
    <location>
        <begin position="1"/>
        <end position="20"/>
    </location>
</feature>
<dbReference type="SUPFAM" id="SSF53474">
    <property type="entry name" value="alpha/beta-Hydrolases"/>
    <property type="match status" value="1"/>
</dbReference>
<comment type="caution">
    <text evidence="7">The sequence shown here is derived from an EMBL/GenBank/DDBJ whole genome shotgun (WGS) entry which is preliminary data.</text>
</comment>
<dbReference type="OrthoDB" id="6515350at2759"/>